<dbReference type="PANTHER" id="PTHR36506:SF1">
    <property type="entry name" value="PREFLAGELLIN PEPTIDASE"/>
    <property type="match status" value="1"/>
</dbReference>
<dbReference type="RefSeq" id="WP_301587925.1">
    <property type="nucleotide sequence ID" value="NZ_JAPFQI010000001.1"/>
</dbReference>
<feature type="transmembrane region" description="Helical" evidence="6">
    <location>
        <begin position="140"/>
        <end position="157"/>
    </location>
</feature>
<feature type="transmembrane region" description="Helical" evidence="6">
    <location>
        <begin position="54"/>
        <end position="73"/>
    </location>
</feature>
<evidence type="ECO:0000256" key="5">
    <source>
        <dbReference type="ARBA" id="ARBA00023136"/>
    </source>
</evidence>
<evidence type="ECO:0000256" key="2">
    <source>
        <dbReference type="ARBA" id="ARBA00022475"/>
    </source>
</evidence>
<comment type="subcellular location">
    <subcellularLocation>
        <location evidence="1">Cell membrane</location>
        <topology evidence="1">Multi-pass membrane protein</topology>
    </subcellularLocation>
</comment>
<evidence type="ECO:0000256" key="3">
    <source>
        <dbReference type="ARBA" id="ARBA00022692"/>
    </source>
</evidence>
<keyword evidence="5 6" id="KW-0472">Membrane</keyword>
<feature type="domain" description="Prepilin type IV endopeptidase peptidase" evidence="7">
    <location>
        <begin position="8"/>
        <end position="109"/>
    </location>
</feature>
<gene>
    <name evidence="8" type="ORF">OF850_01660</name>
</gene>
<proteinExistence type="predicted"/>
<reference evidence="8 9" key="1">
    <citation type="submission" date="2022-10" db="EMBL/GenBank/DDBJ databases">
        <title>Roseococcus glaciei nov., sp. nov., isolated from glacier.</title>
        <authorList>
            <person name="Liu Q."/>
            <person name="Xin Y.-H."/>
        </authorList>
    </citation>
    <scope>NUCLEOTIDE SEQUENCE [LARGE SCALE GENOMIC DNA]</scope>
    <source>
        <strain evidence="8 9">MDT2-1-1</strain>
    </source>
</reference>
<keyword evidence="2" id="KW-1003">Cell membrane</keyword>
<dbReference type="InterPro" id="IPR000045">
    <property type="entry name" value="Prepilin_IV_endopep_pep"/>
</dbReference>
<dbReference type="Proteomes" id="UP001526430">
    <property type="component" value="Unassembled WGS sequence"/>
</dbReference>
<accession>A0ABT3NQ85</accession>
<dbReference type="InterPro" id="IPR052218">
    <property type="entry name" value="Preflagellin_Peptidase"/>
</dbReference>
<sequence length="158" mass="16334">MTYAAGLFAFFVLAVAAWRDVATRTIPDAASWLIGGIGIGARGALGFEALAVSLAGATLLFLTLFLFFARGFLGGGDVKLASAIAVGLAPAAIWEFVVATTFAGGVLAILHLLLRRWGPARFPGRVGAVEAWRIRRGAPLPYGVAIAVGGTFVLLGHP</sequence>
<keyword evidence="3 6" id="KW-0812">Transmembrane</keyword>
<dbReference type="GO" id="GO:0004190">
    <property type="term" value="F:aspartic-type endopeptidase activity"/>
    <property type="evidence" value="ECO:0007669"/>
    <property type="project" value="UniProtKB-EC"/>
</dbReference>
<feature type="transmembrane region" description="Helical" evidence="6">
    <location>
        <begin position="93"/>
        <end position="114"/>
    </location>
</feature>
<dbReference type="PANTHER" id="PTHR36506">
    <property type="entry name" value="PREFLAGELLIN PEPTIDASE"/>
    <property type="match status" value="1"/>
</dbReference>
<protein>
    <submittedName>
        <fullName evidence="8">Prepilin peptidase</fullName>
        <ecNumber evidence="8">3.4.23.43</ecNumber>
    </submittedName>
</protein>
<keyword evidence="4 6" id="KW-1133">Transmembrane helix</keyword>
<evidence type="ECO:0000256" key="6">
    <source>
        <dbReference type="SAM" id="Phobius"/>
    </source>
</evidence>
<keyword evidence="9" id="KW-1185">Reference proteome</keyword>
<dbReference type="Gene3D" id="1.20.120.1220">
    <property type="match status" value="1"/>
</dbReference>
<organism evidence="8 9">
    <name type="scientific">Sabulicella glaciei</name>
    <dbReference type="NCBI Taxonomy" id="2984948"/>
    <lineage>
        <taxon>Bacteria</taxon>
        <taxon>Pseudomonadati</taxon>
        <taxon>Pseudomonadota</taxon>
        <taxon>Alphaproteobacteria</taxon>
        <taxon>Acetobacterales</taxon>
        <taxon>Acetobacteraceae</taxon>
        <taxon>Sabulicella</taxon>
    </lineage>
</organism>
<evidence type="ECO:0000256" key="1">
    <source>
        <dbReference type="ARBA" id="ARBA00004651"/>
    </source>
</evidence>
<evidence type="ECO:0000256" key="4">
    <source>
        <dbReference type="ARBA" id="ARBA00022989"/>
    </source>
</evidence>
<dbReference type="Pfam" id="PF01478">
    <property type="entry name" value="Peptidase_A24"/>
    <property type="match status" value="1"/>
</dbReference>
<dbReference type="EMBL" id="JAPFQI010000001">
    <property type="protein sequence ID" value="MCW8084321.1"/>
    <property type="molecule type" value="Genomic_DNA"/>
</dbReference>
<keyword evidence="8" id="KW-0378">Hydrolase</keyword>
<comment type="caution">
    <text evidence="8">The sequence shown here is derived from an EMBL/GenBank/DDBJ whole genome shotgun (WGS) entry which is preliminary data.</text>
</comment>
<evidence type="ECO:0000313" key="9">
    <source>
        <dbReference type="Proteomes" id="UP001526430"/>
    </source>
</evidence>
<evidence type="ECO:0000313" key="8">
    <source>
        <dbReference type="EMBL" id="MCW8084321.1"/>
    </source>
</evidence>
<name>A0ABT3NQ85_9PROT</name>
<evidence type="ECO:0000259" key="7">
    <source>
        <dbReference type="Pfam" id="PF01478"/>
    </source>
</evidence>
<dbReference type="EC" id="3.4.23.43" evidence="8"/>